<dbReference type="AlphaFoldDB" id="A0A6A6WRI5"/>
<keyword evidence="2" id="KW-0812">Transmembrane</keyword>
<accession>A0A6A6WRI5</accession>
<reference evidence="3" key="1">
    <citation type="journal article" date="2020" name="Stud. Mycol.">
        <title>101 Dothideomycetes genomes: a test case for predicting lifestyles and emergence of pathogens.</title>
        <authorList>
            <person name="Haridas S."/>
            <person name="Albert R."/>
            <person name="Binder M."/>
            <person name="Bloem J."/>
            <person name="Labutti K."/>
            <person name="Salamov A."/>
            <person name="Andreopoulos B."/>
            <person name="Baker S."/>
            <person name="Barry K."/>
            <person name="Bills G."/>
            <person name="Bluhm B."/>
            <person name="Cannon C."/>
            <person name="Castanera R."/>
            <person name="Culley D."/>
            <person name="Daum C."/>
            <person name="Ezra D."/>
            <person name="Gonzalez J."/>
            <person name="Henrissat B."/>
            <person name="Kuo A."/>
            <person name="Liang C."/>
            <person name="Lipzen A."/>
            <person name="Lutzoni F."/>
            <person name="Magnuson J."/>
            <person name="Mondo S."/>
            <person name="Nolan M."/>
            <person name="Ohm R."/>
            <person name="Pangilinan J."/>
            <person name="Park H.-J."/>
            <person name="Ramirez L."/>
            <person name="Alfaro M."/>
            <person name="Sun H."/>
            <person name="Tritt A."/>
            <person name="Yoshinaga Y."/>
            <person name="Zwiers L.-H."/>
            <person name="Turgeon B."/>
            <person name="Goodwin S."/>
            <person name="Spatafora J."/>
            <person name="Crous P."/>
            <person name="Grigoriev I."/>
        </authorList>
    </citation>
    <scope>NUCLEOTIDE SEQUENCE</scope>
    <source>
        <strain evidence="3">CBS 109.77</strain>
    </source>
</reference>
<keyword evidence="2" id="KW-1133">Transmembrane helix</keyword>
<feature type="compositionally biased region" description="Polar residues" evidence="1">
    <location>
        <begin position="144"/>
        <end position="156"/>
    </location>
</feature>
<evidence type="ECO:0000256" key="1">
    <source>
        <dbReference type="SAM" id="MobiDB-lite"/>
    </source>
</evidence>
<feature type="region of interest" description="Disordered" evidence="1">
    <location>
        <begin position="144"/>
        <end position="217"/>
    </location>
</feature>
<evidence type="ECO:0000313" key="4">
    <source>
        <dbReference type="Proteomes" id="UP000799757"/>
    </source>
</evidence>
<keyword evidence="4" id="KW-1185">Reference proteome</keyword>
<keyword evidence="2" id="KW-0472">Membrane</keyword>
<proteinExistence type="predicted"/>
<evidence type="ECO:0008006" key="5">
    <source>
        <dbReference type="Google" id="ProtNLM"/>
    </source>
</evidence>
<sequence length="273" mass="29225">MSGLEISAGIAGLIAFTSRIIEFLSGMTSSIPKSTQLLTSLRNLRHVLERVSSEFSKTISSFPRSELNIASGLLRSCIQDIQYTCTEYDALLRKIRGKMGGFRQVKWKTSESERGELDRRLEAGKSTLHLLLSQISEERQRHASTLTLDSIPTSPAITPKRALRRHETRSNPSTAARPRREFKRNEALSTQLHPQAPPPPYTPPRARVQPSSSGDDVLKSAAVSGTAGVIVGGAAATALAIASGPVGWAVLGYGAIAGGLLGTLGGIQKANQS</sequence>
<evidence type="ECO:0000313" key="3">
    <source>
        <dbReference type="EMBL" id="KAF2786710.1"/>
    </source>
</evidence>
<organism evidence="3 4">
    <name type="scientific">Melanomma pulvis-pyrius CBS 109.77</name>
    <dbReference type="NCBI Taxonomy" id="1314802"/>
    <lineage>
        <taxon>Eukaryota</taxon>
        <taxon>Fungi</taxon>
        <taxon>Dikarya</taxon>
        <taxon>Ascomycota</taxon>
        <taxon>Pezizomycotina</taxon>
        <taxon>Dothideomycetes</taxon>
        <taxon>Pleosporomycetidae</taxon>
        <taxon>Pleosporales</taxon>
        <taxon>Melanommataceae</taxon>
        <taxon>Melanomma</taxon>
    </lineage>
</organism>
<gene>
    <name evidence="3" type="ORF">K505DRAFT_380093</name>
</gene>
<evidence type="ECO:0000256" key="2">
    <source>
        <dbReference type="SAM" id="Phobius"/>
    </source>
</evidence>
<dbReference type="EMBL" id="MU002419">
    <property type="protein sequence ID" value="KAF2786710.1"/>
    <property type="molecule type" value="Genomic_DNA"/>
</dbReference>
<protein>
    <recommendedName>
        <fullName evidence="5">Fungal N-terminal domain-containing protein</fullName>
    </recommendedName>
</protein>
<feature type="transmembrane region" description="Helical" evidence="2">
    <location>
        <begin position="248"/>
        <end position="267"/>
    </location>
</feature>
<dbReference type="OrthoDB" id="10590902at2759"/>
<dbReference type="Proteomes" id="UP000799757">
    <property type="component" value="Unassembled WGS sequence"/>
</dbReference>
<name>A0A6A6WRI5_9PLEO</name>